<gene>
    <name evidence="2" type="ORF">METZ01_LOCUS293436</name>
</gene>
<dbReference type="InterPro" id="IPR006597">
    <property type="entry name" value="Sel1-like"/>
</dbReference>
<evidence type="ECO:0000256" key="1">
    <source>
        <dbReference type="SAM" id="MobiDB-lite"/>
    </source>
</evidence>
<sequence>MRNLDNLIYRAEKLNEAKIQYKLGIIYLEGDQVDPDLEKAKMWLSRAAEQGNEEAAETLGGLEGKPVKERKVPTVTRTKAEDFDQGAPPIMGTESQELPLLPWGDESSRPPVISKPDMTVEEIGRKLGSQLKEVFGKTPGASSHLGETGEAEKKNPGCGVTAWVVGVVLYVLVKSCSG</sequence>
<dbReference type="Pfam" id="PF08238">
    <property type="entry name" value="Sel1"/>
    <property type="match status" value="1"/>
</dbReference>
<dbReference type="EMBL" id="UINC01089463">
    <property type="protein sequence ID" value="SVC40582.1"/>
    <property type="molecule type" value="Genomic_DNA"/>
</dbReference>
<dbReference type="AlphaFoldDB" id="A0A382LZS6"/>
<feature type="compositionally biased region" description="Basic and acidic residues" evidence="1">
    <location>
        <begin position="70"/>
        <end position="82"/>
    </location>
</feature>
<dbReference type="Gene3D" id="1.25.40.10">
    <property type="entry name" value="Tetratricopeptide repeat domain"/>
    <property type="match status" value="1"/>
</dbReference>
<dbReference type="SMART" id="SM00671">
    <property type="entry name" value="SEL1"/>
    <property type="match status" value="1"/>
</dbReference>
<protein>
    <recommendedName>
        <fullName evidence="3">Sel1 repeat family protein</fullName>
    </recommendedName>
</protein>
<proteinExistence type="predicted"/>
<evidence type="ECO:0000313" key="2">
    <source>
        <dbReference type="EMBL" id="SVC40582.1"/>
    </source>
</evidence>
<dbReference type="SUPFAM" id="SSF81901">
    <property type="entry name" value="HCP-like"/>
    <property type="match status" value="1"/>
</dbReference>
<accession>A0A382LZS6</accession>
<evidence type="ECO:0008006" key="3">
    <source>
        <dbReference type="Google" id="ProtNLM"/>
    </source>
</evidence>
<name>A0A382LZS6_9ZZZZ</name>
<reference evidence="2" key="1">
    <citation type="submission" date="2018-05" db="EMBL/GenBank/DDBJ databases">
        <authorList>
            <person name="Lanie J.A."/>
            <person name="Ng W.-L."/>
            <person name="Kazmierczak K.M."/>
            <person name="Andrzejewski T.M."/>
            <person name="Davidsen T.M."/>
            <person name="Wayne K.J."/>
            <person name="Tettelin H."/>
            <person name="Glass J.I."/>
            <person name="Rusch D."/>
            <person name="Podicherti R."/>
            <person name="Tsui H.-C.T."/>
            <person name="Winkler M.E."/>
        </authorList>
    </citation>
    <scope>NUCLEOTIDE SEQUENCE</scope>
</reference>
<feature type="region of interest" description="Disordered" evidence="1">
    <location>
        <begin position="70"/>
        <end position="115"/>
    </location>
</feature>
<dbReference type="InterPro" id="IPR011990">
    <property type="entry name" value="TPR-like_helical_dom_sf"/>
</dbReference>
<organism evidence="2">
    <name type="scientific">marine metagenome</name>
    <dbReference type="NCBI Taxonomy" id="408172"/>
    <lineage>
        <taxon>unclassified sequences</taxon>
        <taxon>metagenomes</taxon>
        <taxon>ecological metagenomes</taxon>
    </lineage>
</organism>